<keyword evidence="2" id="KW-1185">Reference proteome</keyword>
<gene>
    <name evidence="1" type="ORF">GON04_01260</name>
</gene>
<protein>
    <recommendedName>
        <fullName evidence="3">Phasin family protein</fullName>
    </recommendedName>
</protein>
<sequence length="164" mass="17078">MSTKATGTTSDTRREVAAAAKAAPTIPPQQFARNADWAAAAFRAAGALQLAGSQTSQRVAALYALAADSARKAGSPLEVVQIQSSLLYSQWQEWALYAQECLLTTSRVLGQPLAGDPADQAVSRSPQGTGNGFGDAAMGAVAPMVQAWQKMFAGLMPEGSQARH</sequence>
<organism evidence="1 2">
    <name type="scientific">Ramlibacter pinisoli</name>
    <dbReference type="NCBI Taxonomy" id="2682844"/>
    <lineage>
        <taxon>Bacteria</taxon>
        <taxon>Pseudomonadati</taxon>
        <taxon>Pseudomonadota</taxon>
        <taxon>Betaproteobacteria</taxon>
        <taxon>Burkholderiales</taxon>
        <taxon>Comamonadaceae</taxon>
        <taxon>Ramlibacter</taxon>
    </lineage>
</organism>
<evidence type="ECO:0008006" key="3">
    <source>
        <dbReference type="Google" id="ProtNLM"/>
    </source>
</evidence>
<reference evidence="1 2" key="1">
    <citation type="submission" date="2019-12" db="EMBL/GenBank/DDBJ databases">
        <authorList>
            <person name="Huq M.A."/>
        </authorList>
    </citation>
    <scope>NUCLEOTIDE SEQUENCE [LARGE SCALE GENOMIC DNA]</scope>
    <source>
        <strain evidence="1 2">MAH-25</strain>
    </source>
</reference>
<dbReference type="EMBL" id="WSEL01000003">
    <property type="protein sequence ID" value="MVQ28060.1"/>
    <property type="molecule type" value="Genomic_DNA"/>
</dbReference>
<proteinExistence type="predicted"/>
<dbReference type="AlphaFoldDB" id="A0A6N8IP23"/>
<name>A0A6N8IP23_9BURK</name>
<dbReference type="RefSeq" id="WP_157396207.1">
    <property type="nucleotide sequence ID" value="NZ_WSEL01000003.1"/>
</dbReference>
<evidence type="ECO:0000313" key="2">
    <source>
        <dbReference type="Proteomes" id="UP000469385"/>
    </source>
</evidence>
<comment type="caution">
    <text evidence="1">The sequence shown here is derived from an EMBL/GenBank/DDBJ whole genome shotgun (WGS) entry which is preliminary data.</text>
</comment>
<evidence type="ECO:0000313" key="1">
    <source>
        <dbReference type="EMBL" id="MVQ28060.1"/>
    </source>
</evidence>
<dbReference type="Proteomes" id="UP000469385">
    <property type="component" value="Unassembled WGS sequence"/>
</dbReference>
<accession>A0A6N8IP23</accession>